<dbReference type="EMBL" id="LT840184">
    <property type="protein sequence ID" value="SMF80325.1"/>
    <property type="molecule type" value="Genomic_DNA"/>
</dbReference>
<dbReference type="Proteomes" id="UP000192940">
    <property type="component" value="Chromosome I"/>
</dbReference>
<evidence type="ECO:0000313" key="2">
    <source>
        <dbReference type="Proteomes" id="UP000192940"/>
    </source>
</evidence>
<evidence type="ECO:0000313" key="1">
    <source>
        <dbReference type="EMBL" id="SMF80325.1"/>
    </source>
</evidence>
<reference evidence="2" key="1">
    <citation type="submission" date="2017-04" db="EMBL/GenBank/DDBJ databases">
        <authorList>
            <person name="Varghese N."/>
            <person name="Submissions S."/>
        </authorList>
    </citation>
    <scope>NUCLEOTIDE SEQUENCE [LARGE SCALE GENOMIC DNA]</scope>
    <source>
        <strain evidence="2">N3/975</strain>
    </source>
</reference>
<proteinExistence type="predicted"/>
<organism evidence="1 2">
    <name type="scientific">Paenibacillus uliginis N3/975</name>
    <dbReference type="NCBI Taxonomy" id="1313296"/>
    <lineage>
        <taxon>Bacteria</taxon>
        <taxon>Bacillati</taxon>
        <taxon>Bacillota</taxon>
        <taxon>Bacilli</taxon>
        <taxon>Bacillales</taxon>
        <taxon>Paenibacillaceae</taxon>
        <taxon>Paenibacillus</taxon>
    </lineage>
</organism>
<keyword evidence="2" id="KW-1185">Reference proteome</keyword>
<sequence>MMKNNMHNGVHVPFFIMNLSLAENGRQDSVDEYPNYVVQWRWTIK</sequence>
<dbReference type="AlphaFoldDB" id="A0A1X7H6S1"/>
<name>A0A1X7H6S1_9BACL</name>
<protein>
    <submittedName>
        <fullName evidence="1">Uncharacterized protein</fullName>
    </submittedName>
</protein>
<gene>
    <name evidence="1" type="ORF">SAMN05661091_1829</name>
</gene>
<dbReference type="RefSeq" id="WP_208918699.1">
    <property type="nucleotide sequence ID" value="NZ_LT840184.1"/>
</dbReference>
<accession>A0A1X7H6S1</accession>